<dbReference type="Proteomes" id="UP000218690">
    <property type="component" value="Unassembled WGS sequence"/>
</dbReference>
<reference evidence="2 3" key="1">
    <citation type="submission" date="2017-09" db="EMBL/GenBank/DDBJ databases">
        <title>Draft Genome Sequence of Corynebacterium accolens AH4003.</title>
        <authorList>
            <person name="Chen Y."/>
            <person name="Oosthuysen W.F."/>
            <person name="Kelley S."/>
            <person name="Horswill A."/>
        </authorList>
    </citation>
    <scope>NUCLEOTIDE SEQUENCE [LARGE SCALE GENOMIC DNA]</scope>
    <source>
        <strain evidence="2 3">AH4003</strain>
    </source>
</reference>
<keyword evidence="1" id="KW-0812">Transmembrane</keyword>
<feature type="transmembrane region" description="Helical" evidence="1">
    <location>
        <begin position="37"/>
        <end position="57"/>
    </location>
</feature>
<name>A0A2A4AKY0_9CORY</name>
<gene>
    <name evidence="2" type="ORF">COM45_02065</name>
</gene>
<dbReference type="EMBL" id="NWBP01000010">
    <property type="protein sequence ID" value="PCC83563.1"/>
    <property type="molecule type" value="Genomic_DNA"/>
</dbReference>
<feature type="transmembrane region" description="Helical" evidence="1">
    <location>
        <begin position="6"/>
        <end position="25"/>
    </location>
</feature>
<evidence type="ECO:0000313" key="2">
    <source>
        <dbReference type="EMBL" id="PCC83563.1"/>
    </source>
</evidence>
<organism evidence="2 3">
    <name type="scientific">Corynebacterium accolens</name>
    <dbReference type="NCBI Taxonomy" id="38284"/>
    <lineage>
        <taxon>Bacteria</taxon>
        <taxon>Bacillati</taxon>
        <taxon>Actinomycetota</taxon>
        <taxon>Actinomycetes</taxon>
        <taxon>Mycobacteriales</taxon>
        <taxon>Corynebacteriaceae</taxon>
        <taxon>Corynebacterium</taxon>
    </lineage>
</organism>
<comment type="caution">
    <text evidence="2">The sequence shown here is derived from an EMBL/GenBank/DDBJ whole genome shotgun (WGS) entry which is preliminary data.</text>
</comment>
<evidence type="ECO:0000256" key="1">
    <source>
        <dbReference type="SAM" id="Phobius"/>
    </source>
</evidence>
<accession>A0A2A4AKY0</accession>
<sequence length="62" mass="6874">MGITIVGIVSIVLGFFCVMAAYYLYQRSDDRRWPILLGLLALLFLTVIPAGSAIFFATTMRS</sequence>
<evidence type="ECO:0000313" key="3">
    <source>
        <dbReference type="Proteomes" id="UP000218690"/>
    </source>
</evidence>
<proteinExistence type="predicted"/>
<keyword evidence="1" id="KW-1133">Transmembrane helix</keyword>
<dbReference type="AlphaFoldDB" id="A0A2A4AKY0"/>
<protein>
    <submittedName>
        <fullName evidence="2">Uncharacterized protein</fullName>
    </submittedName>
</protein>
<keyword evidence="1" id="KW-0472">Membrane</keyword>